<evidence type="ECO:0000313" key="2">
    <source>
        <dbReference type="EMBL" id="ART30690.1"/>
    </source>
</evidence>
<dbReference type="EMBL" id="KY774314">
    <property type="protein sequence ID" value="ART30690.1"/>
    <property type="molecule type" value="Genomic_DNA"/>
</dbReference>
<organism evidence="2">
    <name type="scientific">Utricularia reniformis</name>
    <dbReference type="NCBI Taxonomy" id="192314"/>
    <lineage>
        <taxon>Eukaryota</taxon>
        <taxon>Viridiplantae</taxon>
        <taxon>Streptophyta</taxon>
        <taxon>Embryophyta</taxon>
        <taxon>Tracheophyta</taxon>
        <taxon>Spermatophyta</taxon>
        <taxon>Magnoliopsida</taxon>
        <taxon>eudicotyledons</taxon>
        <taxon>Gunneridae</taxon>
        <taxon>Pentapetalae</taxon>
        <taxon>asterids</taxon>
        <taxon>lamiids</taxon>
        <taxon>Lamiales</taxon>
        <taxon>Lentibulariaceae</taxon>
        <taxon>Utricularia</taxon>
    </lineage>
</organism>
<sequence length="69" mass="7976">MKRVLTTQRPKDTDRQARSSGSVKRVKEAGQTRFQLETRPLDRTGCRQTKQENICLGIQVFHSRSLSRC</sequence>
<reference evidence="2" key="1">
    <citation type="submission" date="2017-03" db="EMBL/GenBank/DDBJ databases">
        <title>The mitochondrial genome of the carnivorous plant Utricularia reniformis (Lentibulariaceae): structure, comparative analysis and evolutionary landmarks.</title>
        <authorList>
            <person name="Silva S.R."/>
            <person name="Alvarenga D.O."/>
            <person name="Michael T.P."/>
            <person name="Miranda V.F.O."/>
            <person name="Varani A.M."/>
        </authorList>
    </citation>
    <scope>NUCLEOTIDE SEQUENCE</scope>
</reference>
<keyword evidence="2" id="KW-0496">Mitochondrion</keyword>
<gene>
    <name evidence="2" type="ORF">AEK19_MT0427</name>
</gene>
<proteinExistence type="predicted"/>
<dbReference type="AlphaFoldDB" id="A0A1Y0AZW6"/>
<accession>A0A1Y0AZW6</accession>
<name>A0A1Y0AZW6_9LAMI</name>
<evidence type="ECO:0000256" key="1">
    <source>
        <dbReference type="SAM" id="MobiDB-lite"/>
    </source>
</evidence>
<geneLocation type="mitochondrion" evidence="2"/>
<feature type="region of interest" description="Disordered" evidence="1">
    <location>
        <begin position="1"/>
        <end position="30"/>
    </location>
</feature>
<protein>
    <submittedName>
        <fullName evidence="2">Uncharacterized protein</fullName>
    </submittedName>
</protein>